<dbReference type="CDD" id="cd02440">
    <property type="entry name" value="AdoMet_MTases"/>
    <property type="match status" value="1"/>
</dbReference>
<sequence length="244" mass="27998">MNDIYKNPDLYDAIHNNYNWDKHLITSIAKETGGPVLELASGTGRLTKLILDLGLNYTGIDLSVEFVKVAREKFGNLATFHIGNMQRFNLDQTFNFIFIGFNSFLHNLTDESVLDSLTCVNNHLSDSGTFLVSIFIPDPSFLYRDKNTLYPAMSMFDFNGAKCRIMESNVFDDDTQINQITWRLERNGELLPDTYHYRMRMFYPHTIDILLNKAGLKIIKKLGDYDGTPMDEESGMQIYVCKKA</sequence>
<proteinExistence type="predicted"/>
<dbReference type="Gene3D" id="2.20.130.10">
    <property type="entry name" value="CAC2371-like domains"/>
    <property type="match status" value="1"/>
</dbReference>
<feature type="domain" description="Methyltransferase" evidence="1">
    <location>
        <begin position="36"/>
        <end position="128"/>
    </location>
</feature>
<organism evidence="2">
    <name type="scientific">marine metagenome</name>
    <dbReference type="NCBI Taxonomy" id="408172"/>
    <lineage>
        <taxon>unclassified sequences</taxon>
        <taxon>metagenomes</taxon>
        <taxon>ecological metagenomes</taxon>
    </lineage>
</organism>
<dbReference type="InterPro" id="IPR029063">
    <property type="entry name" value="SAM-dependent_MTases_sf"/>
</dbReference>
<dbReference type="SUPFAM" id="SSF53335">
    <property type="entry name" value="S-adenosyl-L-methionine-dependent methyltransferases"/>
    <property type="match status" value="1"/>
</dbReference>
<evidence type="ECO:0000259" key="1">
    <source>
        <dbReference type="Pfam" id="PF13649"/>
    </source>
</evidence>
<dbReference type="Pfam" id="PF13649">
    <property type="entry name" value="Methyltransf_25"/>
    <property type="match status" value="1"/>
</dbReference>
<dbReference type="AlphaFoldDB" id="A0A382FW85"/>
<dbReference type="InterPro" id="IPR041698">
    <property type="entry name" value="Methyltransf_25"/>
</dbReference>
<dbReference type="Gene3D" id="3.40.50.150">
    <property type="entry name" value="Vaccinia Virus protein VP39"/>
    <property type="match status" value="1"/>
</dbReference>
<name>A0A382FW85_9ZZZZ</name>
<protein>
    <recommendedName>
        <fullName evidence="1">Methyltransferase domain-containing protein</fullName>
    </recommendedName>
</protein>
<reference evidence="2" key="1">
    <citation type="submission" date="2018-05" db="EMBL/GenBank/DDBJ databases">
        <authorList>
            <person name="Lanie J.A."/>
            <person name="Ng W.-L."/>
            <person name="Kazmierczak K.M."/>
            <person name="Andrzejewski T.M."/>
            <person name="Davidsen T.M."/>
            <person name="Wayne K.J."/>
            <person name="Tettelin H."/>
            <person name="Glass J.I."/>
            <person name="Rusch D."/>
            <person name="Podicherti R."/>
            <person name="Tsui H.-C.T."/>
            <person name="Winkler M.E."/>
        </authorList>
    </citation>
    <scope>NUCLEOTIDE SEQUENCE</scope>
</reference>
<evidence type="ECO:0000313" key="2">
    <source>
        <dbReference type="EMBL" id="SVB67346.1"/>
    </source>
</evidence>
<dbReference type="EMBL" id="UINC01052238">
    <property type="protein sequence ID" value="SVB67346.1"/>
    <property type="molecule type" value="Genomic_DNA"/>
</dbReference>
<gene>
    <name evidence="2" type="ORF">METZ01_LOCUS220200</name>
</gene>
<accession>A0A382FW85</accession>